<dbReference type="Proteomes" id="UP000218165">
    <property type="component" value="Chromosome"/>
</dbReference>
<protein>
    <submittedName>
        <fullName evidence="1">Metallophosphoesterase</fullName>
    </submittedName>
</protein>
<sequence>MAATHFTSDTHFCHRLMARERGYALGSDSIDDVTEEPIAAHDEAIVAAWNRHVRPEDTVWHLGDLSLVAPRRLAGIVPRLNGRIRLVLGNHDRAHPLFGEKSIAALRVTLGLGIEWAGTAAVVKIPPTKQLARRNGSTPHRVMLSHFPYAADHTDDPRAGQWRLRDEGNVLLHGDLHVDSATDPSRPRQVHVGWDTWHRPVTTGEIAQIIEHDLVVS</sequence>
<proteinExistence type="predicted"/>
<evidence type="ECO:0000313" key="1">
    <source>
        <dbReference type="EMBL" id="ATG52029.1"/>
    </source>
</evidence>
<organism evidence="1 2">
    <name type="scientific">Brachybacterium vulturis</name>
    <dbReference type="NCBI Taxonomy" id="2017484"/>
    <lineage>
        <taxon>Bacteria</taxon>
        <taxon>Bacillati</taxon>
        <taxon>Actinomycetota</taxon>
        <taxon>Actinomycetes</taxon>
        <taxon>Micrococcales</taxon>
        <taxon>Dermabacteraceae</taxon>
        <taxon>Brachybacterium</taxon>
    </lineage>
</organism>
<dbReference type="AlphaFoldDB" id="A0A291GNU6"/>
<gene>
    <name evidence="1" type="ORF">CFK38_11240</name>
</gene>
<dbReference type="SUPFAM" id="SSF56300">
    <property type="entry name" value="Metallo-dependent phosphatases"/>
    <property type="match status" value="1"/>
</dbReference>
<accession>A0A291GNU6</accession>
<evidence type="ECO:0000313" key="2">
    <source>
        <dbReference type="Proteomes" id="UP000218165"/>
    </source>
</evidence>
<name>A0A291GNU6_9MICO</name>
<dbReference type="Gene3D" id="3.60.21.10">
    <property type="match status" value="1"/>
</dbReference>
<keyword evidence="2" id="KW-1185">Reference proteome</keyword>
<reference evidence="2" key="1">
    <citation type="submission" date="2017-09" db="EMBL/GenBank/DDBJ databases">
        <title>Brachybacterium sp. VM2412.</title>
        <authorList>
            <person name="Tak E.J."/>
            <person name="Bae J.-W."/>
        </authorList>
    </citation>
    <scope>NUCLEOTIDE SEQUENCE [LARGE SCALE GENOMIC DNA]</scope>
    <source>
        <strain evidence="2">VM2412</strain>
    </source>
</reference>
<dbReference type="OrthoDB" id="5380073at2"/>
<dbReference type="InterPro" id="IPR029052">
    <property type="entry name" value="Metallo-depent_PP-like"/>
</dbReference>
<dbReference type="EMBL" id="CP023563">
    <property type="protein sequence ID" value="ATG52029.1"/>
    <property type="molecule type" value="Genomic_DNA"/>
</dbReference>
<dbReference type="GO" id="GO:0016787">
    <property type="term" value="F:hydrolase activity"/>
    <property type="evidence" value="ECO:0007669"/>
    <property type="project" value="InterPro"/>
</dbReference>
<dbReference type="KEGG" id="brz:CFK38_11240"/>